<keyword evidence="1" id="KW-1133">Transmembrane helix</keyword>
<comment type="caution">
    <text evidence="2">The sequence shown here is derived from an EMBL/GenBank/DDBJ whole genome shotgun (WGS) entry which is preliminary data.</text>
</comment>
<evidence type="ECO:0000313" key="2">
    <source>
        <dbReference type="EMBL" id="KAK2574535.1"/>
    </source>
</evidence>
<organism evidence="2 3">
    <name type="scientific">Acropora cervicornis</name>
    <name type="common">Staghorn coral</name>
    <dbReference type="NCBI Taxonomy" id="6130"/>
    <lineage>
        <taxon>Eukaryota</taxon>
        <taxon>Metazoa</taxon>
        <taxon>Cnidaria</taxon>
        <taxon>Anthozoa</taxon>
        <taxon>Hexacorallia</taxon>
        <taxon>Scleractinia</taxon>
        <taxon>Astrocoeniina</taxon>
        <taxon>Acroporidae</taxon>
        <taxon>Acropora</taxon>
    </lineage>
</organism>
<evidence type="ECO:0000256" key="1">
    <source>
        <dbReference type="SAM" id="Phobius"/>
    </source>
</evidence>
<evidence type="ECO:0000313" key="3">
    <source>
        <dbReference type="Proteomes" id="UP001249851"/>
    </source>
</evidence>
<feature type="transmembrane region" description="Helical" evidence="1">
    <location>
        <begin position="46"/>
        <end position="70"/>
    </location>
</feature>
<keyword evidence="1" id="KW-0812">Transmembrane</keyword>
<feature type="transmembrane region" description="Helical" evidence="1">
    <location>
        <begin position="96"/>
        <end position="115"/>
    </location>
</feature>
<name>A0AAD9VI26_ACRCE</name>
<reference evidence="2" key="2">
    <citation type="journal article" date="2023" name="Science">
        <title>Genomic signatures of disease resistance in endangered staghorn corals.</title>
        <authorList>
            <person name="Vollmer S.V."/>
            <person name="Selwyn J.D."/>
            <person name="Despard B.A."/>
            <person name="Roesel C.L."/>
        </authorList>
    </citation>
    <scope>NUCLEOTIDE SEQUENCE</scope>
    <source>
        <strain evidence="2">K2</strain>
    </source>
</reference>
<accession>A0AAD9VI26</accession>
<protein>
    <submittedName>
        <fullName evidence="2">Uncharacterized protein</fullName>
    </submittedName>
</protein>
<proteinExistence type="predicted"/>
<sequence length="185" mass="20791">MDPGRYGSARTVDAAVDPVSYDTWPTLASAHQQQRSYCSPCSRRRLTWTAVSVLELILMILTAVYCFFLPEKYLGQIVEKENGGKINELSEWVLRMYGSMICVQIALLGAGIGWGDTISRKIIYWGMLTGDILLVAVQASFVHSRSKWNAVNIAIVTTASAFGLFRIITLILNPKWWEWAPEPIF</sequence>
<keyword evidence="3" id="KW-1185">Reference proteome</keyword>
<gene>
    <name evidence="2" type="ORF">P5673_000717</name>
</gene>
<dbReference type="Proteomes" id="UP001249851">
    <property type="component" value="Unassembled WGS sequence"/>
</dbReference>
<reference evidence="2" key="1">
    <citation type="journal article" date="2023" name="G3 (Bethesda)">
        <title>Whole genome assembly and annotation of the endangered Caribbean coral Acropora cervicornis.</title>
        <authorList>
            <person name="Selwyn J.D."/>
            <person name="Vollmer S.V."/>
        </authorList>
    </citation>
    <scope>NUCLEOTIDE SEQUENCE</scope>
    <source>
        <strain evidence="2">K2</strain>
    </source>
</reference>
<feature type="transmembrane region" description="Helical" evidence="1">
    <location>
        <begin position="153"/>
        <end position="172"/>
    </location>
</feature>
<feature type="transmembrane region" description="Helical" evidence="1">
    <location>
        <begin position="122"/>
        <end position="141"/>
    </location>
</feature>
<keyword evidence="1" id="KW-0472">Membrane</keyword>
<dbReference type="AlphaFoldDB" id="A0AAD9VI26"/>
<dbReference type="EMBL" id="JARQWQ010000001">
    <property type="protein sequence ID" value="KAK2574535.1"/>
    <property type="molecule type" value="Genomic_DNA"/>
</dbReference>